<organism evidence="7 8">
    <name type="scientific">Chryseobacterium candidae</name>
    <dbReference type="NCBI Taxonomy" id="1978493"/>
    <lineage>
        <taxon>Bacteria</taxon>
        <taxon>Pseudomonadati</taxon>
        <taxon>Bacteroidota</taxon>
        <taxon>Flavobacteriia</taxon>
        <taxon>Flavobacteriales</taxon>
        <taxon>Weeksellaceae</taxon>
        <taxon>Chryseobacterium group</taxon>
        <taxon>Chryseobacterium</taxon>
    </lineage>
</organism>
<feature type="domain" description="HTTM-like" evidence="6">
    <location>
        <begin position="17"/>
        <end position="296"/>
    </location>
</feature>
<feature type="transmembrane region" description="Helical" evidence="5">
    <location>
        <begin position="259"/>
        <end position="280"/>
    </location>
</feature>
<dbReference type="PANTHER" id="PTHR39535">
    <property type="entry name" value="SPORULATION-DELAYING PROTEIN SDPB"/>
    <property type="match status" value="1"/>
</dbReference>
<evidence type="ECO:0000256" key="5">
    <source>
        <dbReference type="SAM" id="Phobius"/>
    </source>
</evidence>
<protein>
    <recommendedName>
        <fullName evidence="6">HTTM-like domain-containing protein</fullName>
    </recommendedName>
</protein>
<dbReference type="InterPro" id="IPR011020">
    <property type="entry name" value="HTTM-like"/>
</dbReference>
<dbReference type="Proteomes" id="UP000306038">
    <property type="component" value="Unassembled WGS sequence"/>
</dbReference>
<gene>
    <name evidence="7" type="ORF">EK417_04020</name>
</gene>
<evidence type="ECO:0000256" key="2">
    <source>
        <dbReference type="ARBA" id="ARBA00022692"/>
    </source>
</evidence>
<feature type="transmembrane region" description="Helical" evidence="5">
    <location>
        <begin position="24"/>
        <end position="44"/>
    </location>
</feature>
<feature type="transmembrane region" description="Helical" evidence="5">
    <location>
        <begin position="98"/>
        <end position="125"/>
    </location>
</feature>
<keyword evidence="3 5" id="KW-1133">Transmembrane helix</keyword>
<accession>A0ABY2RAQ0</accession>
<evidence type="ECO:0000256" key="3">
    <source>
        <dbReference type="ARBA" id="ARBA00022989"/>
    </source>
</evidence>
<proteinExistence type="predicted"/>
<dbReference type="EMBL" id="SDLV01000006">
    <property type="protein sequence ID" value="THV62663.1"/>
    <property type="molecule type" value="Genomic_DNA"/>
</dbReference>
<name>A0ABY2RAQ0_9FLAO</name>
<evidence type="ECO:0000256" key="4">
    <source>
        <dbReference type="ARBA" id="ARBA00023136"/>
    </source>
</evidence>
<comment type="subcellular location">
    <subcellularLocation>
        <location evidence="1">Endomembrane system</location>
        <topology evidence="1">Multi-pass membrane protein</topology>
    </subcellularLocation>
</comment>
<reference evidence="7 8" key="1">
    <citation type="submission" date="2019-01" db="EMBL/GenBank/DDBJ databases">
        <authorList>
            <person name="B I."/>
            <person name="Ch S."/>
            <person name="Ch V.R."/>
        </authorList>
    </citation>
    <scope>NUCLEOTIDE SEQUENCE [LARGE SCALE GENOMIC DNA]</scope>
    <source>
        <strain evidence="7 8">JC507</strain>
    </source>
</reference>
<feature type="transmembrane region" description="Helical" evidence="5">
    <location>
        <begin position="131"/>
        <end position="150"/>
    </location>
</feature>
<evidence type="ECO:0000259" key="6">
    <source>
        <dbReference type="SMART" id="SM00752"/>
    </source>
</evidence>
<feature type="transmembrane region" description="Helical" evidence="5">
    <location>
        <begin position="231"/>
        <end position="253"/>
    </location>
</feature>
<keyword evidence="8" id="KW-1185">Reference proteome</keyword>
<keyword evidence="4 5" id="KW-0472">Membrane</keyword>
<keyword evidence="2 5" id="KW-0812">Transmembrane</keyword>
<sequence length="320" mass="37372">MKNLNAFYTRIENFFFKQDNQTEFLGFFRVAIGTVILLQFMAVMPDFDQLFSSSSIIPQDIMGVFTPDWMITFSKIVSFLQSCGIEESTTILMTKVSFITLCTFIITGFYSRIAAFLLLILQIALLKGSSFFAYGADFFTSMSLFYLILFPADQHFSLRNFIFRKNPVDSNFTPVKRLFQIHISIAYFFSGLDKALGFNWWNGESIWKAIHLPYSNRDLNIDFSWLAEHSYILSFIGWSTIIIEMCYPFFIWYKPTQKTWLYLTISMHIGIALVLNLYYFSAIMIIWNITNFYFEQTANKKVFSTKKTISAQYLPNQIDS</sequence>
<dbReference type="SMART" id="SM00752">
    <property type="entry name" value="HTTM"/>
    <property type="match status" value="1"/>
</dbReference>
<dbReference type="PANTHER" id="PTHR39535:SF2">
    <property type="entry name" value="HTTM DOMAIN-CONTAINING PROTEIN"/>
    <property type="match status" value="1"/>
</dbReference>
<evidence type="ECO:0000313" key="7">
    <source>
        <dbReference type="EMBL" id="THV62663.1"/>
    </source>
</evidence>
<dbReference type="RefSeq" id="WP_110368146.1">
    <property type="nucleotide sequence ID" value="NZ_SDLV01000006.1"/>
</dbReference>
<evidence type="ECO:0000313" key="8">
    <source>
        <dbReference type="Proteomes" id="UP000306038"/>
    </source>
</evidence>
<evidence type="ECO:0000256" key="1">
    <source>
        <dbReference type="ARBA" id="ARBA00004127"/>
    </source>
</evidence>
<comment type="caution">
    <text evidence="7">The sequence shown here is derived from an EMBL/GenBank/DDBJ whole genome shotgun (WGS) entry which is preliminary data.</text>
</comment>
<dbReference type="InterPro" id="IPR052964">
    <property type="entry name" value="Sporulation_signal_mat"/>
</dbReference>